<dbReference type="Gene3D" id="1.20.1250.20">
    <property type="entry name" value="MFS general substrate transporter like domains"/>
    <property type="match status" value="1"/>
</dbReference>
<evidence type="ECO:0000313" key="7">
    <source>
        <dbReference type="Proteomes" id="UP000678499"/>
    </source>
</evidence>
<evidence type="ECO:0000259" key="5">
    <source>
        <dbReference type="PROSITE" id="PS50850"/>
    </source>
</evidence>
<name>A0A7R9GJQ2_9CRUS</name>
<dbReference type="InterPro" id="IPR004156">
    <property type="entry name" value="OATP"/>
</dbReference>
<keyword evidence="2" id="KW-1015">Disulfide bond</keyword>
<evidence type="ECO:0000256" key="1">
    <source>
        <dbReference type="ARBA" id="ARBA00004141"/>
    </source>
</evidence>
<keyword evidence="4" id="KW-0812">Transmembrane</keyword>
<dbReference type="SUPFAM" id="SSF103473">
    <property type="entry name" value="MFS general substrate transporter"/>
    <property type="match status" value="1"/>
</dbReference>
<keyword evidence="4" id="KW-0472">Membrane</keyword>
<gene>
    <name evidence="6" type="ORF">NMOB1V02_LOCUS12679</name>
</gene>
<feature type="domain" description="Major facilitator superfamily (MFS) profile" evidence="5">
    <location>
        <begin position="66"/>
        <end position="322"/>
    </location>
</feature>
<sequence length="322" mass="35486">MEELSSLESDGENASTDEKATSDTTKSTVDEDVEEEEIPLEDCDLLMGLWGWYPEWLQCYRTPQALLFWLCCATFLQGFWFTHYPLVPSSIKTGMVVNGLVNVIITTIERRFQLHSIESGMVASFYDVGYFTFAFPVSFYGGSRLAQKPQWIGIGVLVMGLGSLVFSLPHFLAPSMMSSMSETDTLCHVGGLHGENPCQGATETFFSSYKYIFYFGQFLHGVGATPLYTLGVTLLDDTVSSENSPVYLGIFYAMAVVGPAVGFFIGGESLKQHTELTLKVAELGLSPGSNLWVGAWWIGFLIASIVAVFVAIPILMFPRKLP</sequence>
<keyword evidence="4" id="KW-1133">Transmembrane helix</keyword>
<feature type="transmembrane region" description="Helical" evidence="4">
    <location>
        <begin position="66"/>
        <end position="86"/>
    </location>
</feature>
<feature type="transmembrane region" description="Helical" evidence="4">
    <location>
        <begin position="246"/>
        <end position="266"/>
    </location>
</feature>
<feature type="non-terminal residue" evidence="6">
    <location>
        <position position="322"/>
    </location>
</feature>
<dbReference type="OrthoDB" id="5062115at2759"/>
<dbReference type="PANTHER" id="PTHR11388:SF100">
    <property type="entry name" value="SOLUTE CARRIER ORGANIC ANION TRANSPORTER FAMILY MEMBER 4A1"/>
    <property type="match status" value="1"/>
</dbReference>
<dbReference type="PROSITE" id="PS50850">
    <property type="entry name" value="MFS"/>
    <property type="match status" value="1"/>
</dbReference>
<protein>
    <recommendedName>
        <fullName evidence="5">Major facilitator superfamily (MFS) profile domain-containing protein</fullName>
    </recommendedName>
</protein>
<feature type="transmembrane region" description="Helical" evidence="4">
    <location>
        <begin position="295"/>
        <end position="317"/>
    </location>
</feature>
<dbReference type="PANTHER" id="PTHR11388">
    <property type="entry name" value="ORGANIC ANION TRANSPORTER"/>
    <property type="match status" value="1"/>
</dbReference>
<feature type="region of interest" description="Disordered" evidence="3">
    <location>
        <begin position="1"/>
        <end position="36"/>
    </location>
</feature>
<dbReference type="Pfam" id="PF03137">
    <property type="entry name" value="OATP"/>
    <property type="match status" value="1"/>
</dbReference>
<dbReference type="EMBL" id="CAJPEX010011529">
    <property type="protein sequence ID" value="CAG0925229.1"/>
    <property type="molecule type" value="Genomic_DNA"/>
</dbReference>
<dbReference type="InterPro" id="IPR020846">
    <property type="entry name" value="MFS_dom"/>
</dbReference>
<dbReference type="EMBL" id="OA893566">
    <property type="protein sequence ID" value="CAD7285077.1"/>
    <property type="molecule type" value="Genomic_DNA"/>
</dbReference>
<reference evidence="6" key="1">
    <citation type="submission" date="2020-11" db="EMBL/GenBank/DDBJ databases">
        <authorList>
            <person name="Tran Van P."/>
        </authorList>
    </citation>
    <scope>NUCLEOTIDE SEQUENCE</scope>
</reference>
<feature type="transmembrane region" description="Helical" evidence="4">
    <location>
        <begin position="211"/>
        <end position="234"/>
    </location>
</feature>
<evidence type="ECO:0000313" key="6">
    <source>
        <dbReference type="EMBL" id="CAD7285077.1"/>
    </source>
</evidence>
<dbReference type="GO" id="GO:0015347">
    <property type="term" value="F:sodium-independent organic anion transmembrane transporter activity"/>
    <property type="evidence" value="ECO:0007669"/>
    <property type="project" value="TreeGrafter"/>
</dbReference>
<proteinExistence type="predicted"/>
<comment type="subcellular location">
    <subcellularLocation>
        <location evidence="1">Membrane</location>
        <topology evidence="1">Multi-pass membrane protein</topology>
    </subcellularLocation>
</comment>
<dbReference type="AlphaFoldDB" id="A0A7R9GJQ2"/>
<feature type="transmembrane region" description="Helical" evidence="4">
    <location>
        <begin position="120"/>
        <end position="139"/>
    </location>
</feature>
<keyword evidence="7" id="KW-1185">Reference proteome</keyword>
<dbReference type="GO" id="GO:0043252">
    <property type="term" value="P:sodium-independent organic anion transport"/>
    <property type="evidence" value="ECO:0007669"/>
    <property type="project" value="TreeGrafter"/>
</dbReference>
<dbReference type="Proteomes" id="UP000678499">
    <property type="component" value="Unassembled WGS sequence"/>
</dbReference>
<organism evidence="6">
    <name type="scientific">Notodromas monacha</name>
    <dbReference type="NCBI Taxonomy" id="399045"/>
    <lineage>
        <taxon>Eukaryota</taxon>
        <taxon>Metazoa</taxon>
        <taxon>Ecdysozoa</taxon>
        <taxon>Arthropoda</taxon>
        <taxon>Crustacea</taxon>
        <taxon>Oligostraca</taxon>
        <taxon>Ostracoda</taxon>
        <taxon>Podocopa</taxon>
        <taxon>Podocopida</taxon>
        <taxon>Cypridocopina</taxon>
        <taxon>Cypridoidea</taxon>
        <taxon>Cyprididae</taxon>
        <taxon>Notodromas</taxon>
    </lineage>
</organism>
<feature type="compositionally biased region" description="Acidic residues" evidence="3">
    <location>
        <begin position="1"/>
        <end position="11"/>
    </location>
</feature>
<evidence type="ECO:0000256" key="3">
    <source>
        <dbReference type="SAM" id="MobiDB-lite"/>
    </source>
</evidence>
<dbReference type="InterPro" id="IPR036259">
    <property type="entry name" value="MFS_trans_sf"/>
</dbReference>
<evidence type="ECO:0000256" key="4">
    <source>
        <dbReference type="SAM" id="Phobius"/>
    </source>
</evidence>
<accession>A0A7R9GJQ2</accession>
<feature type="transmembrane region" description="Helical" evidence="4">
    <location>
        <begin position="151"/>
        <end position="172"/>
    </location>
</feature>
<evidence type="ECO:0000256" key="2">
    <source>
        <dbReference type="ARBA" id="ARBA00023157"/>
    </source>
</evidence>
<dbReference type="GO" id="GO:0016323">
    <property type="term" value="C:basolateral plasma membrane"/>
    <property type="evidence" value="ECO:0007669"/>
    <property type="project" value="TreeGrafter"/>
</dbReference>